<evidence type="ECO:0000256" key="1">
    <source>
        <dbReference type="ARBA" id="ARBA00022801"/>
    </source>
</evidence>
<keyword evidence="3 4" id="KW-0443">Lipid metabolism</keyword>
<feature type="short sequence motif" description="GXSXG" evidence="4">
    <location>
        <begin position="36"/>
        <end position="40"/>
    </location>
</feature>
<feature type="active site" description="Nucleophile" evidence="4">
    <location>
        <position position="38"/>
    </location>
</feature>
<evidence type="ECO:0000256" key="2">
    <source>
        <dbReference type="ARBA" id="ARBA00022963"/>
    </source>
</evidence>
<dbReference type="Proteomes" id="UP000243342">
    <property type="component" value="Unassembled WGS sequence"/>
</dbReference>
<accession>A0A1J7BB64</accession>
<dbReference type="InterPro" id="IPR016035">
    <property type="entry name" value="Acyl_Trfase/lysoPLipase"/>
</dbReference>
<comment type="caution">
    <text evidence="6">The sequence shown here is derived from an EMBL/GenBank/DDBJ whole genome shotgun (WGS) entry which is preliminary data.</text>
</comment>
<feature type="short sequence motif" description="DGA/G" evidence="4">
    <location>
        <begin position="163"/>
        <end position="165"/>
    </location>
</feature>
<dbReference type="GO" id="GO:0016787">
    <property type="term" value="F:hydrolase activity"/>
    <property type="evidence" value="ECO:0007669"/>
    <property type="project" value="UniProtKB-UniRule"/>
</dbReference>
<dbReference type="OrthoDB" id="4080114at2"/>
<sequence>MTVGFVLGGGGALGGHQEGMLRALFESGVVPELVVGTSIGSIQGAMLAANPTPSVVHELSDLWMNWAASGVMNPTFSGWFDNVKHRRAGLTNDTLRLRIIERYIGRDTRFEDLRIPFQATGASIETSSVVYFDKGRVVPALMASSCVPGLWPPVEIDGMHYFDGGLVDSLPVGRAVTMGATDIYVLQLRQTAHPLKTPRMPWEVGHVAFELSRRNAVEAEISRPRKGVTVHVLPSGEDEVRDENEKTRRRGGQLELIRRRISAGYDAASRYLAENPPRTGTRRLRAAS</sequence>
<dbReference type="RefSeq" id="WP_079170493.1">
    <property type="nucleotide sequence ID" value="NZ_MLCF01000125.1"/>
</dbReference>
<keyword evidence="1 4" id="KW-0378">Hydrolase</keyword>
<keyword evidence="2 4" id="KW-0442">Lipid degradation</keyword>
<evidence type="ECO:0000256" key="4">
    <source>
        <dbReference type="PROSITE-ProRule" id="PRU01161"/>
    </source>
</evidence>
<dbReference type="SUPFAM" id="SSF52151">
    <property type="entry name" value="FabD/lysophospholipase-like"/>
    <property type="match status" value="1"/>
</dbReference>
<reference evidence="6 7" key="1">
    <citation type="submission" date="2016-10" db="EMBL/GenBank/DDBJ databases">
        <title>Genome sequence of Streptomyces gilvigriseus MUSC 26.</title>
        <authorList>
            <person name="Lee L.-H."/>
            <person name="Ser H.-L."/>
        </authorList>
    </citation>
    <scope>NUCLEOTIDE SEQUENCE [LARGE SCALE GENOMIC DNA]</scope>
    <source>
        <strain evidence="6 7">MUSC 26</strain>
    </source>
</reference>
<evidence type="ECO:0000259" key="5">
    <source>
        <dbReference type="PROSITE" id="PS51635"/>
    </source>
</evidence>
<dbReference type="STRING" id="1428644.BIV57_19025"/>
<evidence type="ECO:0000313" key="7">
    <source>
        <dbReference type="Proteomes" id="UP000243342"/>
    </source>
</evidence>
<dbReference type="GO" id="GO:0016042">
    <property type="term" value="P:lipid catabolic process"/>
    <property type="evidence" value="ECO:0007669"/>
    <property type="project" value="UniProtKB-UniRule"/>
</dbReference>
<feature type="domain" description="PNPLA" evidence="5">
    <location>
        <begin position="5"/>
        <end position="176"/>
    </location>
</feature>
<name>A0A1J7BB64_9ACTN</name>
<evidence type="ECO:0000313" key="6">
    <source>
        <dbReference type="EMBL" id="OIV35927.1"/>
    </source>
</evidence>
<evidence type="ECO:0000256" key="3">
    <source>
        <dbReference type="ARBA" id="ARBA00023098"/>
    </source>
</evidence>
<dbReference type="Pfam" id="PF01734">
    <property type="entry name" value="Patatin"/>
    <property type="match status" value="1"/>
</dbReference>
<dbReference type="PROSITE" id="PS51635">
    <property type="entry name" value="PNPLA"/>
    <property type="match status" value="1"/>
</dbReference>
<dbReference type="EMBL" id="MLCF01000125">
    <property type="protein sequence ID" value="OIV35927.1"/>
    <property type="molecule type" value="Genomic_DNA"/>
</dbReference>
<feature type="active site" description="Proton acceptor" evidence="4">
    <location>
        <position position="163"/>
    </location>
</feature>
<organism evidence="6 7">
    <name type="scientific">Mangrovactinospora gilvigrisea</name>
    <dbReference type="NCBI Taxonomy" id="1428644"/>
    <lineage>
        <taxon>Bacteria</taxon>
        <taxon>Bacillati</taxon>
        <taxon>Actinomycetota</taxon>
        <taxon>Actinomycetes</taxon>
        <taxon>Kitasatosporales</taxon>
        <taxon>Streptomycetaceae</taxon>
        <taxon>Mangrovactinospora</taxon>
    </lineage>
</organism>
<proteinExistence type="predicted"/>
<feature type="short sequence motif" description="GXGXXG" evidence="4">
    <location>
        <begin position="9"/>
        <end position="14"/>
    </location>
</feature>
<dbReference type="PANTHER" id="PTHR14226">
    <property type="entry name" value="NEUROPATHY TARGET ESTERASE/SWISS CHEESE D.MELANOGASTER"/>
    <property type="match status" value="1"/>
</dbReference>
<protein>
    <recommendedName>
        <fullName evidence="5">PNPLA domain-containing protein</fullName>
    </recommendedName>
</protein>
<gene>
    <name evidence="6" type="ORF">BIV57_19025</name>
</gene>
<dbReference type="Gene3D" id="3.40.1090.10">
    <property type="entry name" value="Cytosolic phospholipase A2 catalytic domain"/>
    <property type="match status" value="2"/>
</dbReference>
<dbReference type="InterPro" id="IPR002641">
    <property type="entry name" value="PNPLA_dom"/>
</dbReference>
<keyword evidence="7" id="KW-1185">Reference proteome</keyword>
<dbReference type="AlphaFoldDB" id="A0A1J7BB64"/>
<dbReference type="PANTHER" id="PTHR14226:SF57">
    <property type="entry name" value="BLR7027 PROTEIN"/>
    <property type="match status" value="1"/>
</dbReference>
<dbReference type="InterPro" id="IPR050301">
    <property type="entry name" value="NTE"/>
</dbReference>